<feature type="transmembrane region" description="Helical" evidence="9">
    <location>
        <begin position="179"/>
        <end position="201"/>
    </location>
</feature>
<feature type="transmembrane region" description="Helical" evidence="9">
    <location>
        <begin position="213"/>
        <end position="233"/>
    </location>
</feature>
<dbReference type="HAMAP" id="MF_01464_B">
    <property type="entry name" value="SecF_B"/>
    <property type="match status" value="1"/>
</dbReference>
<evidence type="ECO:0000256" key="2">
    <source>
        <dbReference type="ARBA" id="ARBA00022448"/>
    </source>
</evidence>
<comment type="caution">
    <text evidence="11">The sequence shown here is derived from an EMBL/GenBank/DDBJ whole genome shotgun (WGS) entry which is preliminary data.</text>
</comment>
<evidence type="ECO:0000256" key="8">
    <source>
        <dbReference type="ARBA" id="ARBA00023136"/>
    </source>
</evidence>
<dbReference type="SUPFAM" id="SSF82866">
    <property type="entry name" value="Multidrug efflux transporter AcrB transmembrane domain"/>
    <property type="match status" value="1"/>
</dbReference>
<feature type="domain" description="Protein export membrane protein SecD/SecF C-terminal" evidence="10">
    <location>
        <begin position="138"/>
        <end position="316"/>
    </location>
</feature>
<protein>
    <recommendedName>
        <fullName evidence="9">Protein-export membrane protein SecF</fullName>
    </recommendedName>
</protein>
<dbReference type="PRINTS" id="PR01755">
    <property type="entry name" value="SECFTRNLCASE"/>
</dbReference>
<dbReference type="Pfam" id="PF02355">
    <property type="entry name" value="SecD_SecF_C"/>
    <property type="match status" value="1"/>
</dbReference>
<dbReference type="Gene3D" id="1.20.1640.10">
    <property type="entry name" value="Multidrug efflux transporter AcrB transmembrane domain"/>
    <property type="match status" value="1"/>
</dbReference>
<dbReference type="Pfam" id="PF07549">
    <property type="entry name" value="Sec_GG"/>
    <property type="match status" value="1"/>
</dbReference>
<dbReference type="InterPro" id="IPR022645">
    <property type="entry name" value="SecD/SecF_bac"/>
</dbReference>
<evidence type="ECO:0000256" key="3">
    <source>
        <dbReference type="ARBA" id="ARBA00022475"/>
    </source>
</evidence>
<dbReference type="InterPro" id="IPR022646">
    <property type="entry name" value="SecD/SecF_CS"/>
</dbReference>
<evidence type="ECO:0000256" key="6">
    <source>
        <dbReference type="ARBA" id="ARBA00022989"/>
    </source>
</evidence>
<proteinExistence type="inferred from homology"/>
<evidence type="ECO:0000256" key="1">
    <source>
        <dbReference type="ARBA" id="ARBA00004651"/>
    </source>
</evidence>
<comment type="caution">
    <text evidence="9">Lacks conserved residue(s) required for the propagation of feature annotation.</text>
</comment>
<dbReference type="InterPro" id="IPR005665">
    <property type="entry name" value="SecF_bac"/>
</dbReference>
<dbReference type="Proteomes" id="UP001302329">
    <property type="component" value="Unassembled WGS sequence"/>
</dbReference>
<dbReference type="InterPro" id="IPR022813">
    <property type="entry name" value="SecD/SecF_arch_bac"/>
</dbReference>
<comment type="similarity">
    <text evidence="9">Belongs to the SecD/SecF family. SecF subfamily.</text>
</comment>
<comment type="subunit">
    <text evidence="9">Forms a complex with SecD. Part of the essential Sec protein translocation apparatus which comprises SecA, SecYEG and auxiliary proteins SecDF. Other proteins may also be involved.</text>
</comment>
<keyword evidence="6 9" id="KW-1133">Transmembrane helix</keyword>
<keyword evidence="7 9" id="KW-0811">Translocation</keyword>
<evidence type="ECO:0000256" key="9">
    <source>
        <dbReference type="HAMAP-Rule" id="MF_01464"/>
    </source>
</evidence>
<comment type="function">
    <text evidence="9">Part of the Sec protein translocase complex. Interacts with the SecYEG preprotein conducting channel. SecDF uses the proton motive force (PMF) to complete protein translocation after the ATP-dependent function of SecA.</text>
</comment>
<dbReference type="EMBL" id="JAYGHY010000001">
    <property type="protein sequence ID" value="MEA5440967.1"/>
    <property type="molecule type" value="Genomic_DNA"/>
</dbReference>
<keyword evidence="5 9" id="KW-0653">Protein transport</keyword>
<comment type="function">
    <text evidence="9">Probably participates in protein translocation into and across both the cytoplasmic and thylakoid membranes in cyanobacterial cells.</text>
</comment>
<dbReference type="RefSeq" id="WP_323355137.1">
    <property type="nucleotide sequence ID" value="NZ_JAYGHY010000001.1"/>
</dbReference>
<keyword evidence="2 9" id="KW-0813">Transport</keyword>
<keyword evidence="3 9" id="KW-1003">Cell membrane</keyword>
<reference evidence="11 12" key="1">
    <citation type="submission" date="2023-12" db="EMBL/GenBank/DDBJ databases">
        <title>Baltic Sea Cyanobacteria.</title>
        <authorList>
            <person name="Delbaje E."/>
            <person name="Fewer D.P."/>
            <person name="Shishido T.K."/>
        </authorList>
    </citation>
    <scope>NUCLEOTIDE SEQUENCE [LARGE SCALE GENOMIC DNA]</scope>
    <source>
        <strain evidence="11 12">UHCC 0281</strain>
    </source>
</reference>
<dbReference type="NCBIfam" id="TIGR00966">
    <property type="entry name" value="transloc_SecF"/>
    <property type="match status" value="1"/>
</dbReference>
<sequence length="317" mass="33599">MTPAPTPRFRISRYRRLAWLGSALACGLSVLGLTLCWLNPAIRAPLRPGLDFTGGTQVQVERDCAPCTAISAAEIRQGLSGLNLPSSEGDRAPNLSSASVQVLDGGRSLLLRLPALEADQSTALVDDLASKFGPLLKSGTSVNTIGPTLGSRLLRGSLISLLVSFVGISVYISFSYSGIFAVLALLCLAHDVLITCGLFAWLGLLQGIEVDSLFAVSLITIAGYSVNDTVVVYDRIREQRRTLADLSLLDQVDVAVDATLTRSLYTSFTTLLPLVALIFFGGSTLFWFAVALTVGIAVGSWSSIGVAPTLLPLLSKR</sequence>
<keyword evidence="12" id="KW-1185">Reference proteome</keyword>
<evidence type="ECO:0000259" key="10">
    <source>
        <dbReference type="Pfam" id="PF02355"/>
    </source>
</evidence>
<evidence type="ECO:0000313" key="12">
    <source>
        <dbReference type="Proteomes" id="UP001302329"/>
    </source>
</evidence>
<feature type="transmembrane region" description="Helical" evidence="9">
    <location>
        <begin position="296"/>
        <end position="314"/>
    </location>
</feature>
<name>A0ABU5SSA4_9CYAN</name>
<feature type="transmembrane region" description="Helical" evidence="9">
    <location>
        <begin position="271"/>
        <end position="290"/>
    </location>
</feature>
<evidence type="ECO:0000256" key="7">
    <source>
        <dbReference type="ARBA" id="ARBA00023010"/>
    </source>
</evidence>
<accession>A0ABU5SSA4</accession>
<dbReference type="PANTHER" id="PTHR30081">
    <property type="entry name" value="PROTEIN-EXPORT MEMBRANE PROTEIN SEC"/>
    <property type="match status" value="1"/>
</dbReference>
<dbReference type="InterPro" id="IPR048634">
    <property type="entry name" value="SecD_SecF_C"/>
</dbReference>
<evidence type="ECO:0000313" key="11">
    <source>
        <dbReference type="EMBL" id="MEA5440967.1"/>
    </source>
</evidence>
<gene>
    <name evidence="9 11" type="primary">secF</name>
    <name evidence="11" type="ORF">VB739_00195</name>
</gene>
<keyword evidence="4 9" id="KW-0812">Transmembrane</keyword>
<feature type="transmembrane region" description="Helical" evidence="9">
    <location>
        <begin position="153"/>
        <end position="172"/>
    </location>
</feature>
<evidence type="ECO:0000256" key="4">
    <source>
        <dbReference type="ARBA" id="ARBA00022692"/>
    </source>
</evidence>
<dbReference type="PANTHER" id="PTHR30081:SF8">
    <property type="entry name" value="PROTEIN TRANSLOCASE SUBUNIT SECF"/>
    <property type="match status" value="1"/>
</dbReference>
<keyword evidence="8 9" id="KW-0472">Membrane</keyword>
<evidence type="ECO:0000256" key="5">
    <source>
        <dbReference type="ARBA" id="ARBA00022927"/>
    </source>
</evidence>
<organism evidence="11 12">
    <name type="scientific">Cyanobium gracile UHCC 0281</name>
    <dbReference type="NCBI Taxonomy" id="3110309"/>
    <lineage>
        <taxon>Bacteria</taxon>
        <taxon>Bacillati</taxon>
        <taxon>Cyanobacteriota</taxon>
        <taxon>Cyanophyceae</taxon>
        <taxon>Synechococcales</taxon>
        <taxon>Prochlorococcaceae</taxon>
        <taxon>Cyanobium</taxon>
    </lineage>
</organism>
<comment type="subcellular location">
    <subcellularLocation>
        <location evidence="1 9">Cell membrane</location>
        <topology evidence="1 9">Multi-pass membrane protein</topology>
    </subcellularLocation>
</comment>